<feature type="region of interest" description="Disordered" evidence="1">
    <location>
        <begin position="1"/>
        <end position="22"/>
    </location>
</feature>
<dbReference type="KEGG" id="mgo:AFA91_30140"/>
<dbReference type="Proteomes" id="UP000062255">
    <property type="component" value="Chromosome"/>
</dbReference>
<feature type="transmembrane region" description="Helical" evidence="2">
    <location>
        <begin position="56"/>
        <end position="77"/>
    </location>
</feature>
<keyword evidence="2" id="KW-0472">Membrane</keyword>
<accession>A0A0K0XDN1</accession>
<reference evidence="3 4" key="1">
    <citation type="submission" date="2015-07" db="EMBL/GenBank/DDBJ databases">
        <title>Complete genome sequence of Mycobacterium goodii X7B, a facultative thermophilic biodesulfurizing bacterium.</title>
        <authorList>
            <person name="Yu B."/>
            <person name="Li F."/>
            <person name="Xu P."/>
        </authorList>
    </citation>
    <scope>NUCLEOTIDE SEQUENCE [LARGE SCALE GENOMIC DNA]</scope>
    <source>
        <strain evidence="3 4">X7B</strain>
    </source>
</reference>
<sequence length="101" mass="11062">MGDTAKDPVDHARTTRPHAGETLKDTTNIPALVLLFLGGVSFVSSLFAFSTSHETVGILLAVVAALLFVVSGAWLVIEHRRVTRKEREWNAAHPEVHHSRP</sequence>
<evidence type="ECO:0000313" key="3">
    <source>
        <dbReference type="EMBL" id="AKS35462.1"/>
    </source>
</evidence>
<dbReference type="EMBL" id="CP012150">
    <property type="protein sequence ID" value="AKS35462.1"/>
    <property type="molecule type" value="Genomic_DNA"/>
</dbReference>
<evidence type="ECO:0000256" key="1">
    <source>
        <dbReference type="SAM" id="MobiDB-lite"/>
    </source>
</evidence>
<dbReference type="PATRIC" id="fig|134601.6.peg.6231"/>
<dbReference type="AlphaFoldDB" id="A0A0K0XDN1"/>
<dbReference type="STRING" id="134601.AFA91_30140"/>
<proteinExistence type="predicted"/>
<keyword evidence="2" id="KW-0812">Transmembrane</keyword>
<dbReference type="OrthoDB" id="4741344at2"/>
<gene>
    <name evidence="3" type="ORF">AFA91_30140</name>
</gene>
<evidence type="ECO:0000256" key="2">
    <source>
        <dbReference type="SAM" id="Phobius"/>
    </source>
</evidence>
<protein>
    <submittedName>
        <fullName evidence="3">UsfY protein</fullName>
    </submittedName>
</protein>
<organism evidence="3 4">
    <name type="scientific">Mycolicibacterium goodii</name>
    <name type="common">Mycobacterium goodii</name>
    <dbReference type="NCBI Taxonomy" id="134601"/>
    <lineage>
        <taxon>Bacteria</taxon>
        <taxon>Bacillati</taxon>
        <taxon>Actinomycetota</taxon>
        <taxon>Actinomycetes</taxon>
        <taxon>Mycobacteriales</taxon>
        <taxon>Mycobacteriaceae</taxon>
        <taxon>Mycolicibacterium</taxon>
    </lineage>
</organism>
<dbReference type="RefSeq" id="WP_049747919.1">
    <property type="nucleotide sequence ID" value="NZ_CP012150.1"/>
</dbReference>
<dbReference type="InterPro" id="IPR049606">
    <property type="entry name" value="UsfY-like"/>
</dbReference>
<feature type="transmembrane region" description="Helical" evidence="2">
    <location>
        <begin position="31"/>
        <end position="50"/>
    </location>
</feature>
<dbReference type="NCBIfam" id="NF041247">
    <property type="entry name" value="UsfY"/>
    <property type="match status" value="1"/>
</dbReference>
<evidence type="ECO:0000313" key="4">
    <source>
        <dbReference type="Proteomes" id="UP000062255"/>
    </source>
</evidence>
<keyword evidence="2" id="KW-1133">Transmembrane helix</keyword>
<name>A0A0K0XDN1_MYCGD</name>